<protein>
    <recommendedName>
        <fullName evidence="4">peroxidase</fullName>
        <ecNumber evidence="4">1.11.1.7</ecNumber>
    </recommendedName>
</protein>
<feature type="disulfide bond" evidence="20">
    <location>
        <begin position="544"/>
        <end position="576"/>
    </location>
</feature>
<dbReference type="Gene3D" id="1.10.520.10">
    <property type="match status" value="2"/>
</dbReference>
<dbReference type="InterPro" id="IPR000823">
    <property type="entry name" value="Peroxidase_pln"/>
</dbReference>
<dbReference type="PANTHER" id="PTHR31235">
    <property type="entry name" value="PEROXIDASE 25-RELATED"/>
    <property type="match status" value="1"/>
</dbReference>
<keyword evidence="6 23" id="KW-0575">Peroxidase</keyword>
<feature type="disulfide bond" evidence="20">
    <location>
        <begin position="412"/>
        <end position="417"/>
    </location>
</feature>
<dbReference type="GO" id="GO:0046872">
    <property type="term" value="F:metal ion binding"/>
    <property type="evidence" value="ECO:0007669"/>
    <property type="project" value="UniProtKB-KW"/>
</dbReference>
<evidence type="ECO:0000256" key="2">
    <source>
        <dbReference type="ARBA" id="ARBA00002322"/>
    </source>
</evidence>
<dbReference type="InterPro" id="IPR010255">
    <property type="entry name" value="Haem_peroxidase_sf"/>
</dbReference>
<keyword evidence="24" id="KW-1185">Reference proteome</keyword>
<dbReference type="InterPro" id="IPR033905">
    <property type="entry name" value="Secretory_peroxidase"/>
</dbReference>
<evidence type="ECO:0000256" key="14">
    <source>
        <dbReference type="ARBA" id="ARBA00023180"/>
    </source>
</evidence>
<comment type="function">
    <text evidence="2">Removal of H(2)O(2), oxidation of toxic reductants, biosynthesis and degradation of lignin, suberization, auxin catabolism, response to environmental stresses such as wounding, pathogen attack and oxidative stress. These functions might be dependent on each isozyme/isoform in each plant tissue.</text>
</comment>
<keyword evidence="13 20" id="KW-1015">Disulfide bond</keyword>
<keyword evidence="15" id="KW-0376">Hydrogen peroxide</keyword>
<keyword evidence="7" id="KW-0349">Heme</keyword>
<keyword evidence="10 18" id="KW-0106">Calcium</keyword>
<evidence type="ECO:0000256" key="15">
    <source>
        <dbReference type="ARBA" id="ARBA00023324"/>
    </source>
</evidence>
<dbReference type="GO" id="GO:0020037">
    <property type="term" value="F:heme binding"/>
    <property type="evidence" value="ECO:0007669"/>
    <property type="project" value="InterPro"/>
</dbReference>
<dbReference type="InterPro" id="IPR019793">
    <property type="entry name" value="Peroxidases_heam-ligand_BS"/>
</dbReference>
<keyword evidence="9 21" id="KW-0732">Signal</keyword>
<sequence length="668" mass="73157">KLLLLLCLVAFGVLRVCHGASLVLDFYGETCPEAEEIVKNVTWSHVSSNSSLPAKLLRLHFHDCFVRGCEASVLLNSTPNNTAEKDAIPNLSLAGFDVIDDAKAQVEKACPVVVSCADIVALAARDAVSYQFNYSLWEVLTGRRDGIVSLASEALANIPSPFFNFTTLKQRFAIKGLDVKDLVVLSGAHTIGVGHCNLFSNRLYNFTGKGDEDPSLDPAYAAYLKTKCSPNDTTTTVEMVPKITETFDSAYYPNLKEHKGLFQSDAALLTDRHAKLLVRQLVNENSFFSDFAESMVRMGNITLLTGTSGEIRKIKNTESFVWKSIICRFGVPRTIITDNAEVYYKMNTKLLLLVCLVAFGVLRVCHVASLVMGYYGKICPEAEGIVKNVIWIHVSSNPSLTAALLRLHFHDCFVRGCEASVLLNSTPNNTAEKDAIPNLSLAGFDVINDAKAQVEKACPEVVSCADIVALAARDAVSYQLKFPLWEVLTGRRDGIVSLASEALANIPSPFFNFATLEQRFAIKGLDVKDLVVLSGAHSIGVGHCNLFNNRLYNFTGKGDEDPSLNSAYAAYLKTQCPPNDNTTTVDMVPNRSQTFGSDYFPNLNENKGLFQSDAALLTNNTSKDYVRQFVNPSYFFPNFAVSMVRMGNIGVLTGTSGEIRKNCSKINP</sequence>
<feature type="signal peptide" evidence="21">
    <location>
        <begin position="1"/>
        <end position="19"/>
    </location>
</feature>
<evidence type="ECO:0000256" key="18">
    <source>
        <dbReference type="PIRSR" id="PIRSR600823-3"/>
    </source>
</evidence>
<evidence type="ECO:0000256" key="12">
    <source>
        <dbReference type="ARBA" id="ARBA00023004"/>
    </source>
</evidence>
<feature type="binding site" description="axial binding residue" evidence="18">
    <location>
        <position position="537"/>
    </location>
    <ligand>
        <name>heme b</name>
        <dbReference type="ChEBI" id="CHEBI:60344"/>
    </ligand>
    <ligandPart>
        <name>Fe</name>
        <dbReference type="ChEBI" id="CHEBI:18248"/>
    </ligandPart>
</feature>
<dbReference type="PRINTS" id="PR00461">
    <property type="entry name" value="PLPEROXIDASE"/>
</dbReference>
<feature type="binding site" evidence="18">
    <location>
        <position position="411"/>
    </location>
    <ligand>
        <name>Ca(2+)</name>
        <dbReference type="ChEBI" id="CHEBI:29108"/>
        <label>1</label>
    </ligand>
</feature>
<dbReference type="CDD" id="cd00693">
    <property type="entry name" value="secretory_peroxidase"/>
    <property type="match status" value="2"/>
</dbReference>
<feature type="binding site" evidence="17">
    <location>
        <position position="507"/>
    </location>
    <ligand>
        <name>substrate</name>
    </ligand>
</feature>
<dbReference type="OrthoDB" id="2113341at2759"/>
<gene>
    <name evidence="23" type="ORF">CFOL_v3_22532</name>
</gene>
<feature type="chain" id="PRO_5013224694" description="peroxidase" evidence="21">
    <location>
        <begin position="20"/>
        <end position="668"/>
    </location>
</feature>
<proteinExistence type="inferred from homology"/>
<evidence type="ECO:0000256" key="9">
    <source>
        <dbReference type="ARBA" id="ARBA00022729"/>
    </source>
</evidence>
<feature type="site" description="Transition state stabilizer" evidence="19">
    <location>
        <position position="406"/>
    </location>
</feature>
<comment type="caution">
    <text evidence="23">The sequence shown here is derived from an EMBL/GenBank/DDBJ whole genome shotgun (WGS) entry which is preliminary data.</text>
</comment>
<dbReference type="GO" id="GO:0042744">
    <property type="term" value="P:hydrogen peroxide catabolic process"/>
    <property type="evidence" value="ECO:0007669"/>
    <property type="project" value="UniProtKB-KW"/>
</dbReference>
<dbReference type="PRINTS" id="PR00458">
    <property type="entry name" value="PEROXIDASE"/>
</dbReference>
<dbReference type="GO" id="GO:0006979">
    <property type="term" value="P:response to oxidative stress"/>
    <property type="evidence" value="ECO:0007669"/>
    <property type="project" value="InterPro"/>
</dbReference>
<feature type="active site" description="Proton acceptor" evidence="16">
    <location>
        <position position="410"/>
    </location>
</feature>
<keyword evidence="8 18" id="KW-0479">Metal-binding</keyword>
<organism evidence="23 24">
    <name type="scientific">Cephalotus follicularis</name>
    <name type="common">Albany pitcher plant</name>
    <dbReference type="NCBI Taxonomy" id="3775"/>
    <lineage>
        <taxon>Eukaryota</taxon>
        <taxon>Viridiplantae</taxon>
        <taxon>Streptophyta</taxon>
        <taxon>Embryophyta</taxon>
        <taxon>Tracheophyta</taxon>
        <taxon>Spermatophyta</taxon>
        <taxon>Magnoliopsida</taxon>
        <taxon>eudicotyledons</taxon>
        <taxon>Gunneridae</taxon>
        <taxon>Pentapetalae</taxon>
        <taxon>rosids</taxon>
        <taxon>fabids</taxon>
        <taxon>Oxalidales</taxon>
        <taxon>Cephalotaceae</taxon>
        <taxon>Cephalotus</taxon>
    </lineage>
</organism>
<feature type="binding site" evidence="18">
    <location>
        <position position="432"/>
    </location>
    <ligand>
        <name>Ca(2+)</name>
        <dbReference type="ChEBI" id="CHEBI:29108"/>
        <label>1</label>
    </ligand>
</feature>
<feature type="disulfide bond" evidence="20">
    <location>
        <begin position="464"/>
        <end position="663"/>
    </location>
</feature>
<dbReference type="PROSITE" id="PS50873">
    <property type="entry name" value="PEROXIDASE_4"/>
    <property type="match status" value="2"/>
</dbReference>
<comment type="catalytic activity">
    <reaction evidence="1">
        <text>2 a phenolic donor + H2O2 = 2 a phenolic radical donor + 2 H2O</text>
        <dbReference type="Rhea" id="RHEA:56136"/>
        <dbReference type="ChEBI" id="CHEBI:15377"/>
        <dbReference type="ChEBI" id="CHEBI:16240"/>
        <dbReference type="ChEBI" id="CHEBI:139520"/>
        <dbReference type="ChEBI" id="CHEBI:139521"/>
        <dbReference type="EC" id="1.11.1.7"/>
    </reaction>
</comment>
<dbReference type="PROSITE" id="PS00435">
    <property type="entry name" value="PEROXIDASE_1"/>
    <property type="match status" value="2"/>
</dbReference>
<comment type="similarity">
    <text evidence="3">Belongs to the peroxidase family. Ascorbate peroxidase subfamily.</text>
</comment>
<evidence type="ECO:0000256" key="4">
    <source>
        <dbReference type="ARBA" id="ARBA00012313"/>
    </source>
</evidence>
<evidence type="ECO:0000256" key="21">
    <source>
        <dbReference type="SAM" id="SignalP"/>
    </source>
</evidence>
<evidence type="ECO:0000256" key="7">
    <source>
        <dbReference type="ARBA" id="ARBA00022617"/>
    </source>
</evidence>
<evidence type="ECO:0000256" key="10">
    <source>
        <dbReference type="ARBA" id="ARBA00022837"/>
    </source>
</evidence>
<evidence type="ECO:0000256" key="8">
    <source>
        <dbReference type="ARBA" id="ARBA00022723"/>
    </source>
</evidence>
<evidence type="ECO:0000256" key="20">
    <source>
        <dbReference type="PIRSR" id="PIRSR600823-5"/>
    </source>
</evidence>
<feature type="binding site" evidence="18">
    <location>
        <position position="420"/>
    </location>
    <ligand>
        <name>Ca(2+)</name>
        <dbReference type="ChEBI" id="CHEBI:29108"/>
        <label>1</label>
    </ligand>
</feature>
<evidence type="ECO:0000256" key="1">
    <source>
        <dbReference type="ARBA" id="ARBA00000189"/>
    </source>
</evidence>
<evidence type="ECO:0000256" key="5">
    <source>
        <dbReference type="ARBA" id="ARBA00022525"/>
    </source>
</evidence>
<reference evidence="24" key="1">
    <citation type="submission" date="2016-04" db="EMBL/GenBank/DDBJ databases">
        <title>Cephalotus genome sequencing.</title>
        <authorList>
            <person name="Fukushima K."/>
            <person name="Hasebe M."/>
            <person name="Fang X."/>
        </authorList>
    </citation>
    <scope>NUCLEOTIDE SEQUENCE [LARGE SCALE GENOMIC DNA]</scope>
    <source>
        <strain evidence="24">cv. St1</strain>
    </source>
</reference>
<evidence type="ECO:0000313" key="24">
    <source>
        <dbReference type="Proteomes" id="UP000187406"/>
    </source>
</evidence>
<comment type="cofactor">
    <cofactor evidence="18">
        <name>heme b</name>
        <dbReference type="ChEBI" id="CHEBI:60344"/>
    </cofactor>
    <text evidence="18">Binds 1 heme b (iron(II)-protoporphyrin IX) group per subunit.</text>
</comment>
<evidence type="ECO:0000256" key="19">
    <source>
        <dbReference type="PIRSR" id="PIRSR600823-4"/>
    </source>
</evidence>
<evidence type="ECO:0000256" key="6">
    <source>
        <dbReference type="ARBA" id="ARBA00022559"/>
    </source>
</evidence>
<evidence type="ECO:0000259" key="22">
    <source>
        <dbReference type="PROSITE" id="PS50873"/>
    </source>
</evidence>
<dbReference type="AlphaFoldDB" id="A0A1Q3CFS2"/>
<feature type="binding site" evidence="18">
    <location>
        <position position="414"/>
    </location>
    <ligand>
        <name>Ca(2+)</name>
        <dbReference type="ChEBI" id="CHEBI:29108"/>
        <label>1</label>
    </ligand>
</feature>
<feature type="non-terminal residue" evidence="23">
    <location>
        <position position="1"/>
    </location>
</feature>
<evidence type="ECO:0000256" key="17">
    <source>
        <dbReference type="PIRSR" id="PIRSR600823-2"/>
    </source>
</evidence>
<dbReference type="EC" id="1.11.1.7" evidence="4"/>
<keyword evidence="12 18" id="KW-0408">Iron</keyword>
<comment type="cofactor">
    <cofactor evidence="18">
        <name>Ca(2+)</name>
        <dbReference type="ChEBI" id="CHEBI:29108"/>
    </cofactor>
    <text evidence="18">Binds 2 calcium ions per subunit.</text>
</comment>
<dbReference type="FunFam" id="1.10.420.10:FF:000008">
    <property type="entry name" value="Peroxidase"/>
    <property type="match status" value="2"/>
</dbReference>
<keyword evidence="14" id="KW-0325">Glycoprotein</keyword>
<evidence type="ECO:0000313" key="23">
    <source>
        <dbReference type="EMBL" id="GAV79067.1"/>
    </source>
</evidence>
<dbReference type="PROSITE" id="PS00436">
    <property type="entry name" value="PEROXIDASE_2"/>
    <property type="match status" value="1"/>
</dbReference>
<keyword evidence="5" id="KW-0964">Secreted</keyword>
<keyword evidence="11" id="KW-0560">Oxidoreductase</keyword>
<dbReference type="InParanoid" id="A0A1Q3CFS2"/>
<evidence type="ECO:0000256" key="16">
    <source>
        <dbReference type="PIRSR" id="PIRSR600823-1"/>
    </source>
</evidence>
<dbReference type="GO" id="GO:0140825">
    <property type="term" value="F:lactoperoxidase activity"/>
    <property type="evidence" value="ECO:0007669"/>
    <property type="project" value="UniProtKB-EC"/>
</dbReference>
<dbReference type="InterPro" id="IPR002016">
    <property type="entry name" value="Haem_peroxidase"/>
</dbReference>
<evidence type="ECO:0000256" key="11">
    <source>
        <dbReference type="ARBA" id="ARBA00023002"/>
    </source>
</evidence>
<accession>A0A1Q3CFS2</accession>
<dbReference type="SUPFAM" id="SSF48113">
    <property type="entry name" value="Heme-dependent peroxidases"/>
    <property type="match status" value="2"/>
</dbReference>
<feature type="domain" description="Plant heme peroxidase family profile" evidence="22">
    <location>
        <begin position="21"/>
        <end position="319"/>
    </location>
</feature>
<dbReference type="EMBL" id="BDDD01001909">
    <property type="protein sequence ID" value="GAV79067.1"/>
    <property type="molecule type" value="Genomic_DNA"/>
</dbReference>
<feature type="domain" description="Plant heme peroxidase family profile" evidence="22">
    <location>
        <begin position="369"/>
        <end position="667"/>
    </location>
</feature>
<dbReference type="Pfam" id="PF00141">
    <property type="entry name" value="peroxidase"/>
    <property type="match status" value="2"/>
</dbReference>
<dbReference type="Proteomes" id="UP000187406">
    <property type="component" value="Unassembled WGS sequence"/>
</dbReference>
<name>A0A1Q3CFS2_CEPFO</name>
<dbReference type="STRING" id="3775.A0A1Q3CFS2"/>
<evidence type="ECO:0000256" key="3">
    <source>
        <dbReference type="ARBA" id="ARBA00006873"/>
    </source>
</evidence>
<dbReference type="FunFam" id="1.10.520.10:FF:000001">
    <property type="entry name" value="Peroxidase"/>
    <property type="match status" value="2"/>
</dbReference>
<evidence type="ECO:0000256" key="13">
    <source>
        <dbReference type="ARBA" id="ARBA00023157"/>
    </source>
</evidence>
<feature type="binding site" evidence="18">
    <location>
        <position position="416"/>
    </location>
    <ligand>
        <name>Ca(2+)</name>
        <dbReference type="ChEBI" id="CHEBI:29108"/>
        <label>1</label>
    </ligand>
</feature>
<feature type="disulfide bond" evidence="20">
    <location>
        <begin position="379"/>
        <end position="458"/>
    </location>
</feature>
<dbReference type="InterPro" id="IPR019794">
    <property type="entry name" value="Peroxidases_AS"/>
</dbReference>
<dbReference type="Gene3D" id="1.10.420.10">
    <property type="entry name" value="Peroxidase, domain 2"/>
    <property type="match status" value="2"/>
</dbReference>